<dbReference type="GO" id="GO:0016491">
    <property type="term" value="F:oxidoreductase activity"/>
    <property type="evidence" value="ECO:0007669"/>
    <property type="project" value="UniProtKB-KW"/>
</dbReference>
<keyword evidence="2" id="KW-0560">Oxidoreductase</keyword>
<comment type="similarity">
    <text evidence="3">Belongs to the ustYa family.</text>
</comment>
<dbReference type="PANTHER" id="PTHR33365:SF11">
    <property type="entry name" value="TAT PATHWAY SIGNAL SEQUENCE"/>
    <property type="match status" value="1"/>
</dbReference>
<keyword evidence="5" id="KW-1185">Reference proteome</keyword>
<dbReference type="InterPro" id="IPR021765">
    <property type="entry name" value="UstYa-like"/>
</dbReference>
<dbReference type="Proteomes" id="UP000250043">
    <property type="component" value="Unassembled WGS sequence"/>
</dbReference>
<reference evidence="4 5" key="1">
    <citation type="submission" date="2016-07" db="EMBL/GenBank/DDBJ databases">
        <title>Draft genome of the white-rot fungus Obba rivulosa 3A-2.</title>
        <authorList>
            <consortium name="DOE Joint Genome Institute"/>
            <person name="Miettinen O."/>
            <person name="Riley R."/>
            <person name="Acob R."/>
            <person name="Barry K."/>
            <person name="Cullen D."/>
            <person name="De Vries R."/>
            <person name="Hainaut M."/>
            <person name="Hatakka A."/>
            <person name="Henrissat B."/>
            <person name="Hilden K."/>
            <person name="Kuo R."/>
            <person name="Labutti K."/>
            <person name="Lipzen A."/>
            <person name="Makela M.R."/>
            <person name="Sandor L."/>
            <person name="Spatafora J.W."/>
            <person name="Grigoriev I.V."/>
            <person name="Hibbett D.S."/>
        </authorList>
    </citation>
    <scope>NUCLEOTIDE SEQUENCE [LARGE SCALE GENOMIC DNA]</scope>
    <source>
        <strain evidence="4 5">3A-2</strain>
    </source>
</reference>
<dbReference type="PANTHER" id="PTHR33365">
    <property type="entry name" value="YALI0B05434P"/>
    <property type="match status" value="1"/>
</dbReference>
<proteinExistence type="inferred from homology"/>
<dbReference type="AlphaFoldDB" id="A0A8E2AIG3"/>
<evidence type="ECO:0000313" key="4">
    <source>
        <dbReference type="EMBL" id="OCH85071.1"/>
    </source>
</evidence>
<evidence type="ECO:0000313" key="5">
    <source>
        <dbReference type="Proteomes" id="UP000250043"/>
    </source>
</evidence>
<dbReference type="OrthoDB" id="3687641at2759"/>
<dbReference type="EMBL" id="KV722611">
    <property type="protein sequence ID" value="OCH85071.1"/>
    <property type="molecule type" value="Genomic_DNA"/>
</dbReference>
<comment type="pathway">
    <text evidence="1">Mycotoxin biosynthesis.</text>
</comment>
<evidence type="ECO:0000256" key="1">
    <source>
        <dbReference type="ARBA" id="ARBA00004685"/>
    </source>
</evidence>
<evidence type="ECO:0000256" key="3">
    <source>
        <dbReference type="ARBA" id="ARBA00035112"/>
    </source>
</evidence>
<name>A0A8E2AIG3_9APHY</name>
<evidence type="ECO:0000256" key="2">
    <source>
        <dbReference type="ARBA" id="ARBA00023002"/>
    </source>
</evidence>
<gene>
    <name evidence="4" type="ORF">OBBRIDRAFT_798559</name>
</gene>
<sequence>MYPAKETWACLALLACFVASALHLNATLLETVRRVKAISRTREQRLRPIDSFSYVGRDYPERLPIERQLVKMIIEESNHYSLDDPEAHDEWLWTAPVGDNHIRLGPEKRMFAVAMVHQLHCLRNMRIDMLRDWDKLDPRRRAHDKHCLNYIRQWVLCDADTTLEPGDWTKRNFTVERVGAIHTCPDWRPVFSFIKENWFEFEDWAEEQGFRK</sequence>
<dbReference type="Pfam" id="PF11807">
    <property type="entry name" value="UstYa"/>
    <property type="match status" value="1"/>
</dbReference>
<protein>
    <submittedName>
        <fullName evidence="4">Uncharacterized protein</fullName>
    </submittedName>
</protein>
<accession>A0A8E2AIG3</accession>
<organism evidence="4 5">
    <name type="scientific">Obba rivulosa</name>
    <dbReference type="NCBI Taxonomy" id="1052685"/>
    <lineage>
        <taxon>Eukaryota</taxon>
        <taxon>Fungi</taxon>
        <taxon>Dikarya</taxon>
        <taxon>Basidiomycota</taxon>
        <taxon>Agaricomycotina</taxon>
        <taxon>Agaricomycetes</taxon>
        <taxon>Polyporales</taxon>
        <taxon>Gelatoporiaceae</taxon>
        <taxon>Obba</taxon>
    </lineage>
</organism>
<dbReference type="GO" id="GO:0043386">
    <property type="term" value="P:mycotoxin biosynthetic process"/>
    <property type="evidence" value="ECO:0007669"/>
    <property type="project" value="InterPro"/>
</dbReference>